<accession>A0A136IJX8</accession>
<dbReference type="Proteomes" id="UP000070501">
    <property type="component" value="Unassembled WGS sequence"/>
</dbReference>
<dbReference type="InParanoid" id="A0A136IJX8"/>
<gene>
    <name evidence="1" type="ORF">Micbo1qcDRAFT_210110</name>
</gene>
<evidence type="ECO:0000313" key="2">
    <source>
        <dbReference type="Proteomes" id="UP000070501"/>
    </source>
</evidence>
<organism evidence="1 2">
    <name type="scientific">Microdochium bolleyi</name>
    <dbReference type="NCBI Taxonomy" id="196109"/>
    <lineage>
        <taxon>Eukaryota</taxon>
        <taxon>Fungi</taxon>
        <taxon>Dikarya</taxon>
        <taxon>Ascomycota</taxon>
        <taxon>Pezizomycotina</taxon>
        <taxon>Sordariomycetes</taxon>
        <taxon>Xylariomycetidae</taxon>
        <taxon>Xylariales</taxon>
        <taxon>Microdochiaceae</taxon>
        <taxon>Microdochium</taxon>
    </lineage>
</organism>
<dbReference type="EMBL" id="KQ964287">
    <property type="protein sequence ID" value="KXJ85283.1"/>
    <property type="molecule type" value="Genomic_DNA"/>
</dbReference>
<proteinExistence type="predicted"/>
<evidence type="ECO:0000313" key="1">
    <source>
        <dbReference type="EMBL" id="KXJ85283.1"/>
    </source>
</evidence>
<name>A0A136IJX8_9PEZI</name>
<reference evidence="2" key="1">
    <citation type="submission" date="2016-02" db="EMBL/GenBank/DDBJ databases">
        <title>Draft genome sequence of Microdochium bolleyi, a fungal endophyte of beachgrass.</title>
        <authorList>
            <consortium name="DOE Joint Genome Institute"/>
            <person name="David A.S."/>
            <person name="May G."/>
            <person name="Haridas S."/>
            <person name="Lim J."/>
            <person name="Wang M."/>
            <person name="Labutti K."/>
            <person name="Lipzen A."/>
            <person name="Barry K."/>
            <person name="Grigoriev I.V."/>
        </authorList>
    </citation>
    <scope>NUCLEOTIDE SEQUENCE [LARGE SCALE GENOMIC DNA]</scope>
    <source>
        <strain evidence="2">J235TASD1</strain>
    </source>
</reference>
<dbReference type="AlphaFoldDB" id="A0A136IJX8"/>
<protein>
    <submittedName>
        <fullName evidence="1">Uncharacterized protein</fullName>
    </submittedName>
</protein>
<dbReference type="OrthoDB" id="2828454at2759"/>
<sequence length="571" mass="65272">MPALPVRSDFLPGAWELPQEPSNSKSDPLPDWPVFVDIPDVDNVACCLSMIRRHPGRRINIVLTPRPVDFNTRPYDEAFDMAFDKAKEELMMIIEEPDTELRARLATRIALTPFSTPPYWVEHIKDPVARDYFLRPDKLFRGKGAKNVRKDTRLYIQLSAYRFASFLRDRGIDHSRYRFFWSERSMDSVAPGIRHARHVPDYSFGFDDALSADHAKALKIEDNKKRGEKLRRLCKSYIKAEQKKWAKAGVKRSLIGTFESLMEEQSKVLTADAFVPVTIGGAFTEPLRWIKNEKLPVPPYVNTMTGYIKGGSNIFPNQFNISIDLSSAWAFLKFVQEKKIPTLLVPTEIIKDLPWRLSEEDLKRVFDGHTAVLEAFQKFTSQAKAIGSITLYDWLTVIVLNTLHLLPTRQVVPFVAEPTKTKLKIPEPRGVCTEQDEVDSQPENIPPSSDAPSVILKFKEAEPEQHSYIRMCWTTMFDIDNKPVDPEEAKRQEAADNEMAAAFKEKAVEELRSDLDPSQDRVLDRGDGPEIKWVKYSCVRSGVLGYPFHSRQTPDGHFTAATRLRSIFKLS</sequence>
<keyword evidence="2" id="KW-1185">Reference proteome</keyword>